<evidence type="ECO:0008006" key="4">
    <source>
        <dbReference type="Google" id="ProtNLM"/>
    </source>
</evidence>
<comment type="caution">
    <text evidence="2">The sequence shown here is derived from an EMBL/GenBank/DDBJ whole genome shotgun (WGS) entry which is preliminary data.</text>
</comment>
<evidence type="ECO:0000313" key="3">
    <source>
        <dbReference type="Proteomes" id="UP000600139"/>
    </source>
</evidence>
<keyword evidence="1" id="KW-0732">Signal</keyword>
<feature type="signal peptide" evidence="1">
    <location>
        <begin position="1"/>
        <end position="21"/>
    </location>
</feature>
<name>A0A934R5J6_9BACT</name>
<proteinExistence type="predicted"/>
<evidence type="ECO:0000313" key="2">
    <source>
        <dbReference type="EMBL" id="MBK1816373.1"/>
    </source>
</evidence>
<gene>
    <name evidence="2" type="ORF">JIN84_12170</name>
</gene>
<sequence>MKKLIFSSFILPALLSANATASQFSYTHLDLGYLNGSAETPVDEIDLDLEGFVAKGRIQIAEGFFGYLGYEDGEIETDANGIPDESLDTLRLTAGLGGYGSICDSADVYYGIGYKYTELETSGIEQELGNIDLHVGIRWAPTSWLEVNPHLEQSFGVSDDDLDAVDTTTIGLNLYVTAIDYVKPFAGISYELDTSDDSLVEDTLLYSVGLRLSF</sequence>
<feature type="chain" id="PRO_5037326710" description="Outer membrane protein beta-barrel domain-containing protein" evidence="1">
    <location>
        <begin position="22"/>
        <end position="214"/>
    </location>
</feature>
<organism evidence="2 3">
    <name type="scientific">Luteolibacter yonseiensis</name>
    <dbReference type="NCBI Taxonomy" id="1144680"/>
    <lineage>
        <taxon>Bacteria</taxon>
        <taxon>Pseudomonadati</taxon>
        <taxon>Verrucomicrobiota</taxon>
        <taxon>Verrucomicrobiia</taxon>
        <taxon>Verrucomicrobiales</taxon>
        <taxon>Verrucomicrobiaceae</taxon>
        <taxon>Luteolibacter</taxon>
    </lineage>
</organism>
<accession>A0A934R5J6</accession>
<dbReference type="Proteomes" id="UP000600139">
    <property type="component" value="Unassembled WGS sequence"/>
</dbReference>
<dbReference type="AlphaFoldDB" id="A0A934R5J6"/>
<keyword evidence="3" id="KW-1185">Reference proteome</keyword>
<dbReference type="RefSeq" id="WP_200351312.1">
    <property type="nucleotide sequence ID" value="NZ_BAABHZ010000006.1"/>
</dbReference>
<evidence type="ECO:0000256" key="1">
    <source>
        <dbReference type="SAM" id="SignalP"/>
    </source>
</evidence>
<dbReference type="EMBL" id="JAENIK010000011">
    <property type="protein sequence ID" value="MBK1816373.1"/>
    <property type="molecule type" value="Genomic_DNA"/>
</dbReference>
<protein>
    <recommendedName>
        <fullName evidence="4">Outer membrane protein beta-barrel domain-containing protein</fullName>
    </recommendedName>
</protein>
<reference evidence="2" key="1">
    <citation type="submission" date="2021-01" db="EMBL/GenBank/DDBJ databases">
        <title>Modified the classification status of verrucomicrobia.</title>
        <authorList>
            <person name="Feng X."/>
        </authorList>
    </citation>
    <scope>NUCLEOTIDE SEQUENCE</scope>
    <source>
        <strain evidence="2">JCM 18052</strain>
    </source>
</reference>